<sequence length="219" mass="23257">MVSLAYLLTIVAVLVAVTRAEEVTGGKKSDDVESKWLAGLGFGLSPYSYMGWGMPLMGVGSWLSPWMSGLYGGCSAYSFLGPFYNGMLFAKAADLATSVSRRAISLDSDLLFRRANDELVSCKSNTGETHSFSTQDCLGAARQLAEKSLSKASVGACTLTLVSPKDRVLAKDVSSAALEKAARSMLKACADSSTHDQAHPTADKEVDHKQVAMLLSRTA</sequence>
<reference evidence="3 4" key="3">
    <citation type="journal article" date="2017" name="G3 (Bethesda)">
        <title>Comparative analysis highlights variable genome content of wheat rusts and divergence of the mating loci.</title>
        <authorList>
            <person name="Cuomo C.A."/>
            <person name="Bakkeren G."/>
            <person name="Khalil H.B."/>
            <person name="Panwar V."/>
            <person name="Joly D."/>
            <person name="Linning R."/>
            <person name="Sakthikumar S."/>
            <person name="Song X."/>
            <person name="Adiconis X."/>
            <person name="Fan L."/>
            <person name="Goldberg J.M."/>
            <person name="Levin J.Z."/>
            <person name="Young S."/>
            <person name="Zeng Q."/>
            <person name="Anikster Y."/>
            <person name="Bruce M."/>
            <person name="Wang M."/>
            <person name="Yin C."/>
            <person name="McCallum B."/>
            <person name="Szabo L.J."/>
            <person name="Hulbert S."/>
            <person name="Chen X."/>
            <person name="Fellers J.P."/>
        </authorList>
    </citation>
    <scope>NUCLEOTIDE SEQUENCE</scope>
    <source>
        <strain evidence="4">Isolate 1-1 / race 1 (BBBD)</strain>
        <strain evidence="3">isolate 1-1 / race 1 (BBBD)</strain>
    </source>
</reference>
<gene>
    <name evidence="2" type="ORF">PTTG_05087</name>
</gene>
<reference evidence="2" key="1">
    <citation type="submission" date="2009-11" db="EMBL/GenBank/DDBJ databases">
        <authorList>
            <consortium name="The Broad Institute Genome Sequencing Platform"/>
            <person name="Ward D."/>
            <person name="Feldgarden M."/>
            <person name="Earl A."/>
            <person name="Young S.K."/>
            <person name="Zeng Q."/>
            <person name="Koehrsen M."/>
            <person name="Alvarado L."/>
            <person name="Berlin A."/>
            <person name="Bochicchio J."/>
            <person name="Borenstein D."/>
            <person name="Chapman S.B."/>
            <person name="Chen Z."/>
            <person name="Engels R."/>
            <person name="Freedman E."/>
            <person name="Gellesch M."/>
            <person name="Goldberg J."/>
            <person name="Griggs A."/>
            <person name="Gujja S."/>
            <person name="Heilman E."/>
            <person name="Heiman D."/>
            <person name="Hepburn T."/>
            <person name="Howarth C."/>
            <person name="Jen D."/>
            <person name="Larson L."/>
            <person name="Lewis B."/>
            <person name="Mehta T."/>
            <person name="Park D."/>
            <person name="Pearson M."/>
            <person name="Roberts A."/>
            <person name="Saif S."/>
            <person name="Shea T."/>
            <person name="Shenoy N."/>
            <person name="Sisk P."/>
            <person name="Stolte C."/>
            <person name="Sykes S."/>
            <person name="Thomson T."/>
            <person name="Walk T."/>
            <person name="White J."/>
            <person name="Yandava C."/>
            <person name="Izard J."/>
            <person name="Baranova O.V."/>
            <person name="Blanton J.M."/>
            <person name="Tanner A.C."/>
            <person name="Dewhirst F.E."/>
            <person name="Haas B."/>
            <person name="Nusbaum C."/>
            <person name="Birren B."/>
        </authorList>
    </citation>
    <scope>NUCLEOTIDE SEQUENCE [LARGE SCALE GENOMIC DNA]</scope>
    <source>
        <strain evidence="2">1-1 BBBD Race 1</strain>
    </source>
</reference>
<feature type="signal peptide" evidence="1">
    <location>
        <begin position="1"/>
        <end position="20"/>
    </location>
</feature>
<organism evidence="2">
    <name type="scientific">Puccinia triticina (isolate 1-1 / race 1 (BBBD))</name>
    <name type="common">Brown leaf rust fungus</name>
    <dbReference type="NCBI Taxonomy" id="630390"/>
    <lineage>
        <taxon>Eukaryota</taxon>
        <taxon>Fungi</taxon>
        <taxon>Dikarya</taxon>
        <taxon>Basidiomycota</taxon>
        <taxon>Pucciniomycotina</taxon>
        <taxon>Pucciniomycetes</taxon>
        <taxon>Pucciniales</taxon>
        <taxon>Pucciniaceae</taxon>
        <taxon>Puccinia</taxon>
    </lineage>
</organism>
<reference evidence="3" key="4">
    <citation type="submission" date="2025-05" db="UniProtKB">
        <authorList>
            <consortium name="EnsemblFungi"/>
        </authorList>
    </citation>
    <scope>IDENTIFICATION</scope>
    <source>
        <strain evidence="3">isolate 1-1 / race 1 (BBBD)</strain>
    </source>
</reference>
<evidence type="ECO:0000256" key="1">
    <source>
        <dbReference type="SAM" id="SignalP"/>
    </source>
</evidence>
<dbReference type="EMBL" id="ADAS02000080">
    <property type="protein sequence ID" value="OAV91482.1"/>
    <property type="molecule type" value="Genomic_DNA"/>
</dbReference>
<evidence type="ECO:0000313" key="4">
    <source>
        <dbReference type="Proteomes" id="UP000005240"/>
    </source>
</evidence>
<evidence type="ECO:0000313" key="3">
    <source>
        <dbReference type="EnsemblFungi" id="PTTG_05087-t43_1-p1"/>
    </source>
</evidence>
<reference evidence="2" key="2">
    <citation type="submission" date="2016-05" db="EMBL/GenBank/DDBJ databases">
        <title>Comparative analysis highlights variable genome content of wheat rusts and divergence of the mating loci.</title>
        <authorList>
            <person name="Cuomo C.A."/>
            <person name="Bakkeren G."/>
            <person name="Szabo L."/>
            <person name="Khalil H."/>
            <person name="Joly D."/>
            <person name="Goldberg J."/>
            <person name="Young S."/>
            <person name="Zeng Q."/>
            <person name="Fellers J."/>
        </authorList>
    </citation>
    <scope>NUCLEOTIDE SEQUENCE [LARGE SCALE GENOMIC DNA]</scope>
    <source>
        <strain evidence="2">1-1 BBBD Race 1</strain>
    </source>
</reference>
<dbReference type="AlphaFoldDB" id="A0A0C4EW97"/>
<accession>A0A0C4EW97</accession>
<protein>
    <submittedName>
        <fullName evidence="2 3">Uncharacterized protein</fullName>
    </submittedName>
</protein>
<name>A0A0C4EW97_PUCT1</name>
<keyword evidence="4" id="KW-1185">Reference proteome</keyword>
<evidence type="ECO:0000313" key="2">
    <source>
        <dbReference type="EMBL" id="OAV91482.1"/>
    </source>
</evidence>
<proteinExistence type="predicted"/>
<dbReference type="VEuPathDB" id="FungiDB:PTTG_05087"/>
<dbReference type="Proteomes" id="UP000005240">
    <property type="component" value="Unassembled WGS sequence"/>
</dbReference>
<dbReference type="OrthoDB" id="2505640at2759"/>
<dbReference type="EnsemblFungi" id="PTTG_05087-t43_1">
    <property type="protein sequence ID" value="PTTG_05087-t43_1-p1"/>
    <property type="gene ID" value="PTTG_05087"/>
</dbReference>
<keyword evidence="1" id="KW-0732">Signal</keyword>
<feature type="chain" id="PRO_5009386306" evidence="1">
    <location>
        <begin position="21"/>
        <end position="219"/>
    </location>
</feature>